<keyword evidence="3" id="KW-0732">Signal</keyword>
<protein>
    <submittedName>
        <fullName evidence="4">Extracellular solute-binding protein</fullName>
    </submittedName>
</protein>
<dbReference type="PANTHER" id="PTHR30061">
    <property type="entry name" value="MALTOSE-BINDING PERIPLASMIC PROTEIN"/>
    <property type="match status" value="1"/>
</dbReference>
<evidence type="ECO:0000313" key="5">
    <source>
        <dbReference type="Proteomes" id="UP000292554"/>
    </source>
</evidence>
<keyword evidence="5" id="KW-1185">Reference proteome</keyword>
<evidence type="ECO:0000313" key="4">
    <source>
        <dbReference type="EMBL" id="TCI03271.1"/>
    </source>
</evidence>
<keyword evidence="2" id="KW-0813">Transport</keyword>
<comment type="similarity">
    <text evidence="1">Belongs to the bacterial solute-binding protein 1 family.</text>
</comment>
<evidence type="ECO:0000256" key="2">
    <source>
        <dbReference type="ARBA" id="ARBA00022448"/>
    </source>
</evidence>
<dbReference type="Gene3D" id="3.40.190.10">
    <property type="entry name" value="Periplasmic binding protein-like II"/>
    <property type="match status" value="2"/>
</dbReference>
<dbReference type="Proteomes" id="UP000292554">
    <property type="component" value="Unassembled WGS sequence"/>
</dbReference>
<gene>
    <name evidence="4" type="ORF">EZV61_10345</name>
</gene>
<accession>A0ABY2AK83</accession>
<comment type="caution">
    <text evidence="4">The sequence shown here is derived from an EMBL/GenBank/DDBJ whole genome shotgun (WGS) entry which is preliminary data.</text>
</comment>
<dbReference type="PANTHER" id="PTHR30061:SF50">
    <property type="entry name" value="MALTOSE_MALTODEXTRIN-BINDING PERIPLASMIC PROTEIN"/>
    <property type="match status" value="1"/>
</dbReference>
<name>A0ABY2AK83_9GAMM</name>
<proteinExistence type="inferred from homology"/>
<sequence>MTMRYTFFVRFIWLILVASLPISAGVSGKERQLVLWYEKFEAESAFTKLGQQFQAETGITLVVQHMPTGDLKASSIRAVGEGVAPDIIFAPSDFIGNRAILKLSEIAEPFSQPIIKGATSSVTDGGKQYGVPLLYGNHLMLYFNKSLVAESANSWAGLIAQREIVEGKGVNLIAWKPMEMYWVIPFLTAFGGVPVDDNGIQLGSPEIAKGLEYYRQQTELGAINMRCSYECVYEKFIAGEYAYAINGDWAFNQLKQKLGQDFGVAMLPKVDGARMRSMSSSITLMFPGDALNGHRKSDIDSFVRFMLTADAQRVMYQETGMMPTTTQAYSEIKQSFKDDPDMAVFFAQMEHTIPMPPSPEMSAAWIGMAKGVALYMRGKATGEQAVEFMQTHAERELRRQSETQKQ</sequence>
<evidence type="ECO:0000256" key="1">
    <source>
        <dbReference type="ARBA" id="ARBA00008520"/>
    </source>
</evidence>
<dbReference type="SUPFAM" id="SSF53850">
    <property type="entry name" value="Periplasmic binding protein-like II"/>
    <property type="match status" value="1"/>
</dbReference>
<dbReference type="EMBL" id="SJXE01000004">
    <property type="protein sequence ID" value="TCI03271.1"/>
    <property type="molecule type" value="Genomic_DNA"/>
</dbReference>
<organism evidence="4 5">
    <name type="scientific">Corallincola luteus</name>
    <dbReference type="NCBI Taxonomy" id="1775177"/>
    <lineage>
        <taxon>Bacteria</taxon>
        <taxon>Pseudomonadati</taxon>
        <taxon>Pseudomonadota</taxon>
        <taxon>Gammaproteobacteria</taxon>
        <taxon>Alteromonadales</taxon>
        <taxon>Psychromonadaceae</taxon>
        <taxon>Corallincola</taxon>
    </lineage>
</organism>
<dbReference type="Pfam" id="PF13416">
    <property type="entry name" value="SBP_bac_8"/>
    <property type="match status" value="1"/>
</dbReference>
<reference evidence="4 5" key="1">
    <citation type="submission" date="2019-02" db="EMBL/GenBank/DDBJ databases">
        <title>Corallincola luteus sp. nov., a marine bacterium isolated from surface sediment of Bohai Sea in China.</title>
        <authorList>
            <person name="Ren Q."/>
        </authorList>
    </citation>
    <scope>NUCLEOTIDE SEQUENCE [LARGE SCALE GENOMIC DNA]</scope>
    <source>
        <strain evidence="4 5">DASS28</strain>
    </source>
</reference>
<evidence type="ECO:0000256" key="3">
    <source>
        <dbReference type="ARBA" id="ARBA00022729"/>
    </source>
</evidence>
<dbReference type="InterPro" id="IPR006059">
    <property type="entry name" value="SBP"/>
</dbReference>